<dbReference type="SUPFAM" id="SSF54593">
    <property type="entry name" value="Glyoxalase/Bleomycin resistance protein/Dihydroxybiphenyl dioxygenase"/>
    <property type="match status" value="2"/>
</dbReference>
<evidence type="ECO:0000313" key="3">
    <source>
        <dbReference type="Proteomes" id="UP000198280"/>
    </source>
</evidence>
<name>A0A239AYV3_9ACTN</name>
<feature type="domain" description="VOC" evidence="1">
    <location>
        <begin position="8"/>
        <end position="122"/>
    </location>
</feature>
<evidence type="ECO:0000313" key="2">
    <source>
        <dbReference type="EMBL" id="SNS00916.1"/>
    </source>
</evidence>
<accession>A0A239AYV3</accession>
<sequence>MAAYPDGTPCWADAMLNDLEAGKRFYGGLLGWTFGAGEEQYGQYTQAYGPDGKNVAALSPKPDGRMPTVWNLYLASSDIRATADRIRDSGGQLIMQPMAVGAFGTMLMAADPGGAVFGVWQPGTHGGFEATGVPGSYIWTEIYTRETERTDPFYEEVFGFGSKRIEDEAIDFRVFVPEGEEVTPGNAVLGRFRMGEGFPEELPAHFIVYFAVSDADRAAETVARLGGRVTMGPMDSPFGRFLLASDDQGAHFALIDPGTTVGEKPS</sequence>
<dbReference type="RefSeq" id="WP_089222430.1">
    <property type="nucleotide sequence ID" value="NZ_FZOF01000002.1"/>
</dbReference>
<dbReference type="InterPro" id="IPR029068">
    <property type="entry name" value="Glyas_Bleomycin-R_OHBP_Dase"/>
</dbReference>
<keyword evidence="3" id="KW-1185">Reference proteome</keyword>
<protein>
    <recommendedName>
        <fullName evidence="1">VOC domain-containing protein</fullName>
    </recommendedName>
</protein>
<dbReference type="InterPro" id="IPR004360">
    <property type="entry name" value="Glyas_Fos-R_dOase_dom"/>
</dbReference>
<dbReference type="PANTHER" id="PTHR33993:SF10">
    <property type="entry name" value="CONSERVED PROTEIN"/>
    <property type="match status" value="1"/>
</dbReference>
<dbReference type="AlphaFoldDB" id="A0A239AYV3"/>
<dbReference type="Pfam" id="PF00903">
    <property type="entry name" value="Glyoxalase"/>
    <property type="match status" value="2"/>
</dbReference>
<dbReference type="Gene3D" id="3.10.180.10">
    <property type="entry name" value="2,3-Dihydroxybiphenyl 1,2-Dioxygenase, domain 1"/>
    <property type="match status" value="2"/>
</dbReference>
<organism evidence="2 3">
    <name type="scientific">Actinacidiphila glaucinigra</name>
    <dbReference type="NCBI Taxonomy" id="235986"/>
    <lineage>
        <taxon>Bacteria</taxon>
        <taxon>Bacillati</taxon>
        <taxon>Actinomycetota</taxon>
        <taxon>Actinomycetes</taxon>
        <taxon>Kitasatosporales</taxon>
        <taxon>Streptomycetaceae</taxon>
        <taxon>Actinacidiphila</taxon>
    </lineage>
</organism>
<dbReference type="PROSITE" id="PS51819">
    <property type="entry name" value="VOC"/>
    <property type="match status" value="2"/>
</dbReference>
<feature type="domain" description="VOC" evidence="1">
    <location>
        <begin position="136"/>
        <end position="257"/>
    </location>
</feature>
<evidence type="ECO:0000259" key="1">
    <source>
        <dbReference type="PROSITE" id="PS51819"/>
    </source>
</evidence>
<dbReference type="Proteomes" id="UP000198280">
    <property type="component" value="Unassembled WGS sequence"/>
</dbReference>
<gene>
    <name evidence="2" type="ORF">SAMN05216252_102272</name>
</gene>
<dbReference type="CDD" id="cd07247">
    <property type="entry name" value="SgaA_N_like"/>
    <property type="match status" value="2"/>
</dbReference>
<proteinExistence type="predicted"/>
<reference evidence="2 3" key="1">
    <citation type="submission" date="2017-06" db="EMBL/GenBank/DDBJ databases">
        <authorList>
            <person name="Kim H.J."/>
            <person name="Triplett B.A."/>
        </authorList>
    </citation>
    <scope>NUCLEOTIDE SEQUENCE [LARGE SCALE GENOMIC DNA]</scope>
    <source>
        <strain evidence="2 3">CGMCC 4.1858</strain>
    </source>
</reference>
<dbReference type="EMBL" id="FZOF01000002">
    <property type="protein sequence ID" value="SNS00916.1"/>
    <property type="molecule type" value="Genomic_DNA"/>
</dbReference>
<dbReference type="InterPro" id="IPR037523">
    <property type="entry name" value="VOC_core"/>
</dbReference>
<dbReference type="PANTHER" id="PTHR33993">
    <property type="entry name" value="GLYOXALASE-RELATED"/>
    <property type="match status" value="1"/>
</dbReference>
<dbReference type="OrthoDB" id="9793039at2"/>
<dbReference type="InterPro" id="IPR052164">
    <property type="entry name" value="Anthracycline_SecMetBiosynth"/>
</dbReference>